<dbReference type="EMBL" id="JAGSOG010000242">
    <property type="protein sequence ID" value="MBR7837931.1"/>
    <property type="molecule type" value="Genomic_DNA"/>
</dbReference>
<dbReference type="RefSeq" id="WP_212532392.1">
    <property type="nucleotide sequence ID" value="NZ_JAGSOG010000242.1"/>
</dbReference>
<proteinExistence type="predicted"/>
<name>A0A941EVA6_9ACTN</name>
<dbReference type="AlphaFoldDB" id="A0A941EVA6"/>
<sequence length="151" mass="16458">MWKSEDARIGVGQADPGRVGYQALADFERWAALGAGAPGFAERLAVAGCAAAAHRRLAEGELPSDPDPLLDEAESRVRPGDWWESLTRAYHWQRLTAQAYGVELDPQPQEWAGECLDAACEGDQALADRLALIERRLAGEALVLRHTLGRL</sequence>
<dbReference type="Gene3D" id="1.20.1260.10">
    <property type="match status" value="1"/>
</dbReference>
<keyword evidence="2" id="KW-1185">Reference proteome</keyword>
<gene>
    <name evidence="1" type="ORF">KDL01_31960</name>
</gene>
<comment type="caution">
    <text evidence="1">The sequence shown here is derived from an EMBL/GenBank/DDBJ whole genome shotgun (WGS) entry which is preliminary data.</text>
</comment>
<reference evidence="1" key="1">
    <citation type="submission" date="2021-04" db="EMBL/GenBank/DDBJ databases">
        <title>Genome based classification of Actinospica acidithermotolerans sp. nov., an actinobacterium isolated from an Indonesian hot spring.</title>
        <authorList>
            <person name="Kusuma A.B."/>
            <person name="Putra K.E."/>
            <person name="Nafisah S."/>
            <person name="Loh J."/>
            <person name="Nouioui I."/>
            <person name="Goodfellow M."/>
        </authorList>
    </citation>
    <scope>NUCLEOTIDE SEQUENCE</scope>
    <source>
        <strain evidence="1">CSCA 57</strain>
    </source>
</reference>
<organism evidence="1 2">
    <name type="scientific">Actinospica durhamensis</name>
    <dbReference type="NCBI Taxonomy" id="1508375"/>
    <lineage>
        <taxon>Bacteria</taxon>
        <taxon>Bacillati</taxon>
        <taxon>Actinomycetota</taxon>
        <taxon>Actinomycetes</taxon>
        <taxon>Catenulisporales</taxon>
        <taxon>Actinospicaceae</taxon>
        <taxon>Actinospica</taxon>
    </lineage>
</organism>
<evidence type="ECO:0000313" key="1">
    <source>
        <dbReference type="EMBL" id="MBR7837931.1"/>
    </source>
</evidence>
<dbReference type="Proteomes" id="UP000675781">
    <property type="component" value="Unassembled WGS sequence"/>
</dbReference>
<accession>A0A941EVA6</accession>
<dbReference type="InterPro" id="IPR012347">
    <property type="entry name" value="Ferritin-like"/>
</dbReference>
<protein>
    <submittedName>
        <fullName evidence="1">Uncharacterized protein</fullName>
    </submittedName>
</protein>
<evidence type="ECO:0000313" key="2">
    <source>
        <dbReference type="Proteomes" id="UP000675781"/>
    </source>
</evidence>